<sequence length="179" mass="19058">MSRIGKKEITLPGGVSIAVESGAVTVKGPKGELSTPTHPKVAYAVEGSTVIVNRLDDSRIARAQHGLRRTLLANLVEGVSKGFSKTLEVIGVGYKVSTQGDTVSLSVGFSHQVEFKLPQGIEAKVEGNKLTLAGIDKQLVGETAARIRRVRPPEPFKGKGIKYETETIRRKAGKSGGKK</sequence>
<keyword evidence="3" id="KW-0694">RNA-binding</keyword>
<dbReference type="PIRSF" id="PIRSF002162">
    <property type="entry name" value="Ribosomal_L6"/>
    <property type="match status" value="1"/>
</dbReference>
<accession>A0A0W8G6B4</accession>
<keyword evidence="5" id="KW-0687">Ribonucleoprotein</keyword>
<keyword evidence="2" id="KW-0699">rRNA-binding</keyword>
<dbReference type="HAMAP" id="MF_01365_B">
    <property type="entry name" value="Ribosomal_uL6_B"/>
    <property type="match status" value="1"/>
</dbReference>
<dbReference type="GO" id="GO:0019843">
    <property type="term" value="F:rRNA binding"/>
    <property type="evidence" value="ECO:0007669"/>
    <property type="project" value="UniProtKB-KW"/>
</dbReference>
<dbReference type="Pfam" id="PF00347">
    <property type="entry name" value="Ribosomal_L6"/>
    <property type="match status" value="2"/>
</dbReference>
<keyword evidence="4 7" id="KW-0689">Ribosomal protein</keyword>
<comment type="caution">
    <text evidence="7">The sequence shown here is derived from an EMBL/GenBank/DDBJ whole genome shotgun (WGS) entry which is preliminary data.</text>
</comment>
<evidence type="ECO:0000256" key="4">
    <source>
        <dbReference type="ARBA" id="ARBA00022980"/>
    </source>
</evidence>
<feature type="domain" description="Large ribosomal subunit protein uL6 alpha-beta" evidence="6">
    <location>
        <begin position="12"/>
        <end position="82"/>
    </location>
</feature>
<dbReference type="GO" id="GO:0003735">
    <property type="term" value="F:structural constituent of ribosome"/>
    <property type="evidence" value="ECO:0007669"/>
    <property type="project" value="InterPro"/>
</dbReference>
<evidence type="ECO:0000256" key="3">
    <source>
        <dbReference type="ARBA" id="ARBA00022884"/>
    </source>
</evidence>
<evidence type="ECO:0000313" key="7">
    <source>
        <dbReference type="EMBL" id="KUG28671.1"/>
    </source>
</evidence>
<dbReference type="PANTHER" id="PTHR11655">
    <property type="entry name" value="60S/50S RIBOSOMAL PROTEIN L6/L9"/>
    <property type="match status" value="1"/>
</dbReference>
<dbReference type="AlphaFoldDB" id="A0A0W8G6B4"/>
<dbReference type="InterPro" id="IPR019906">
    <property type="entry name" value="Ribosomal_uL6_bac-type"/>
</dbReference>
<dbReference type="GO" id="GO:0022625">
    <property type="term" value="C:cytosolic large ribosomal subunit"/>
    <property type="evidence" value="ECO:0007669"/>
    <property type="project" value="TreeGrafter"/>
</dbReference>
<evidence type="ECO:0000256" key="2">
    <source>
        <dbReference type="ARBA" id="ARBA00022730"/>
    </source>
</evidence>
<dbReference type="InterPro" id="IPR020040">
    <property type="entry name" value="Ribosomal_uL6_a/b-dom"/>
</dbReference>
<dbReference type="FunFam" id="3.90.930.12:FF:000001">
    <property type="entry name" value="50S ribosomal protein L6"/>
    <property type="match status" value="1"/>
</dbReference>
<evidence type="ECO:0000259" key="6">
    <source>
        <dbReference type="Pfam" id="PF00347"/>
    </source>
</evidence>
<dbReference type="EMBL" id="LNQE01000194">
    <property type="protein sequence ID" value="KUG28671.1"/>
    <property type="molecule type" value="Genomic_DNA"/>
</dbReference>
<reference evidence="7" key="1">
    <citation type="journal article" date="2015" name="Proc. Natl. Acad. Sci. U.S.A.">
        <title>Networks of energetic and metabolic interactions define dynamics in microbial communities.</title>
        <authorList>
            <person name="Embree M."/>
            <person name="Liu J.K."/>
            <person name="Al-Bassam M.M."/>
            <person name="Zengler K."/>
        </authorList>
    </citation>
    <scope>NUCLEOTIDE SEQUENCE</scope>
</reference>
<dbReference type="NCBIfam" id="TIGR03654">
    <property type="entry name" value="L6_bact"/>
    <property type="match status" value="1"/>
</dbReference>
<dbReference type="GO" id="GO:0002181">
    <property type="term" value="P:cytoplasmic translation"/>
    <property type="evidence" value="ECO:0007669"/>
    <property type="project" value="TreeGrafter"/>
</dbReference>
<proteinExistence type="inferred from homology"/>
<organism evidence="7">
    <name type="scientific">hydrocarbon metagenome</name>
    <dbReference type="NCBI Taxonomy" id="938273"/>
    <lineage>
        <taxon>unclassified sequences</taxon>
        <taxon>metagenomes</taxon>
        <taxon>ecological metagenomes</taxon>
    </lineage>
</organism>
<gene>
    <name evidence="7" type="ORF">ASZ90_001454</name>
</gene>
<dbReference type="InterPro" id="IPR036789">
    <property type="entry name" value="Ribosomal_uL6-like_a/b-dom_sf"/>
</dbReference>
<name>A0A0W8G6B4_9ZZZZ</name>
<dbReference type="InterPro" id="IPR000702">
    <property type="entry name" value="Ribosomal_uL6-like"/>
</dbReference>
<comment type="similarity">
    <text evidence="1">Belongs to the universal ribosomal protein uL6 family.</text>
</comment>
<feature type="domain" description="Large ribosomal subunit protein uL6 alpha-beta" evidence="6">
    <location>
        <begin position="90"/>
        <end position="163"/>
    </location>
</feature>
<protein>
    <submittedName>
        <fullName evidence="7">Lsu ribosomal protein l6p (L9e)</fullName>
    </submittedName>
</protein>
<evidence type="ECO:0000256" key="5">
    <source>
        <dbReference type="ARBA" id="ARBA00023274"/>
    </source>
</evidence>
<dbReference type="PRINTS" id="PR00059">
    <property type="entry name" value="RIBOSOMALL6"/>
</dbReference>
<evidence type="ECO:0000256" key="1">
    <source>
        <dbReference type="ARBA" id="ARBA00009356"/>
    </source>
</evidence>
<dbReference type="PANTHER" id="PTHR11655:SF14">
    <property type="entry name" value="LARGE RIBOSOMAL SUBUNIT PROTEIN UL6M"/>
    <property type="match status" value="1"/>
</dbReference>
<dbReference type="Gene3D" id="3.90.930.12">
    <property type="entry name" value="Ribosomal protein L6, alpha-beta domain"/>
    <property type="match status" value="2"/>
</dbReference>
<dbReference type="FunFam" id="3.90.930.12:FF:000002">
    <property type="entry name" value="50S ribosomal protein L6"/>
    <property type="match status" value="1"/>
</dbReference>
<dbReference type="SUPFAM" id="SSF56053">
    <property type="entry name" value="Ribosomal protein L6"/>
    <property type="match status" value="2"/>
</dbReference>